<gene>
    <name evidence="4" type="ORF">J07HQW1_00623</name>
</gene>
<accession>U1MLN3</accession>
<dbReference type="PANTHER" id="PTHR21621:SF0">
    <property type="entry name" value="BETA-CITRYLGLUTAMATE SYNTHASE B-RELATED"/>
    <property type="match status" value="1"/>
</dbReference>
<protein>
    <submittedName>
        <fullName evidence="4">Glutathione synthase/ribosomal protein S6 modification enzyme (Glutaminyl transferase)</fullName>
    </submittedName>
</protein>
<dbReference type="GO" id="GO:0005737">
    <property type="term" value="C:cytoplasm"/>
    <property type="evidence" value="ECO:0007669"/>
    <property type="project" value="TreeGrafter"/>
</dbReference>
<dbReference type="InterPro" id="IPR013815">
    <property type="entry name" value="ATP_grasp_subdomain_1"/>
</dbReference>
<organism evidence="4 5">
    <name type="scientific">Haloquadratum walsbyi J07HQW1</name>
    <dbReference type="NCBI Taxonomy" id="1238424"/>
    <lineage>
        <taxon>Archaea</taxon>
        <taxon>Methanobacteriati</taxon>
        <taxon>Methanobacteriota</taxon>
        <taxon>Stenosarchaea group</taxon>
        <taxon>Halobacteria</taxon>
        <taxon>Halobacteriales</taxon>
        <taxon>Haloferacaceae</taxon>
        <taxon>Haloquadratum</taxon>
    </lineage>
</organism>
<dbReference type="Gene3D" id="3.30.1490.20">
    <property type="entry name" value="ATP-grasp fold, A domain"/>
    <property type="match status" value="1"/>
</dbReference>
<dbReference type="GO" id="GO:0016740">
    <property type="term" value="F:transferase activity"/>
    <property type="evidence" value="ECO:0007669"/>
    <property type="project" value="UniProtKB-KW"/>
</dbReference>
<dbReference type="PROSITE" id="PS50975">
    <property type="entry name" value="ATP_GRASP"/>
    <property type="match status" value="1"/>
</dbReference>
<evidence type="ECO:0000313" key="4">
    <source>
        <dbReference type="EMBL" id="ERG90599.1"/>
    </source>
</evidence>
<dbReference type="SUPFAM" id="SSF56059">
    <property type="entry name" value="Glutathione synthetase ATP-binding domain-like"/>
    <property type="match status" value="1"/>
</dbReference>
<feature type="region of interest" description="Disordered" evidence="2">
    <location>
        <begin position="195"/>
        <end position="219"/>
    </location>
</feature>
<dbReference type="Pfam" id="PF08443">
    <property type="entry name" value="RimK"/>
    <property type="match status" value="1"/>
</dbReference>
<proteinExistence type="predicted"/>
<dbReference type="GO" id="GO:0005524">
    <property type="term" value="F:ATP binding"/>
    <property type="evidence" value="ECO:0007669"/>
    <property type="project" value="UniProtKB-UniRule"/>
</dbReference>
<dbReference type="EMBL" id="KE356560">
    <property type="protein sequence ID" value="ERG90599.1"/>
    <property type="molecule type" value="Genomic_DNA"/>
</dbReference>
<evidence type="ECO:0000313" key="5">
    <source>
        <dbReference type="Proteomes" id="UP000030649"/>
    </source>
</evidence>
<reference evidence="4 5" key="1">
    <citation type="journal article" date="2013" name="PLoS ONE">
        <title>Assembly-driven community genomics of a hypersaline microbial ecosystem.</title>
        <authorList>
            <person name="Podell S."/>
            <person name="Ugalde J.A."/>
            <person name="Narasingarao P."/>
            <person name="Banfield J.F."/>
            <person name="Heidelberg K.B."/>
            <person name="Allen E.E."/>
        </authorList>
    </citation>
    <scope>NUCLEOTIDE SEQUENCE [LARGE SCALE GENOMIC DNA]</scope>
    <source>
        <strain evidence="5">J07HQW1</strain>
    </source>
</reference>
<dbReference type="PANTHER" id="PTHR21621">
    <property type="entry name" value="RIBOSOMAL PROTEIN S6 MODIFICATION PROTEIN"/>
    <property type="match status" value="1"/>
</dbReference>
<keyword evidence="1" id="KW-0067">ATP-binding</keyword>
<name>U1MLN3_9EURY</name>
<dbReference type="InterPro" id="IPR011761">
    <property type="entry name" value="ATP-grasp"/>
</dbReference>
<evidence type="ECO:0000256" key="2">
    <source>
        <dbReference type="SAM" id="MobiDB-lite"/>
    </source>
</evidence>
<dbReference type="STRING" id="1238424.J07HQW1_00623"/>
<keyword evidence="1" id="KW-0547">Nucleotide-binding</keyword>
<dbReference type="GO" id="GO:0046872">
    <property type="term" value="F:metal ion binding"/>
    <property type="evidence" value="ECO:0007669"/>
    <property type="project" value="InterPro"/>
</dbReference>
<dbReference type="AlphaFoldDB" id="U1MLN3"/>
<keyword evidence="4" id="KW-0808">Transferase</keyword>
<dbReference type="GO" id="GO:0016879">
    <property type="term" value="F:ligase activity, forming carbon-nitrogen bonds"/>
    <property type="evidence" value="ECO:0007669"/>
    <property type="project" value="TreeGrafter"/>
</dbReference>
<dbReference type="Proteomes" id="UP000030649">
    <property type="component" value="Unassembled WGS sequence"/>
</dbReference>
<sequence length="300" mass="33157">MLTLAVTTASTTFDRMQEPLADRDITVEHLQATQRTVDLTQSPTTEYDVGFVYPGRMMEGGVVSARHNIPWVNNRDAVLTSRNKAGVLAMLERAEIPVPETRVISNPVDRDAIVAAVDTLSFPVVIKPNSATRGIGVTKVNELDSLLGVIDYLDLVHDYQATGDKSYLIQEFLPNARDYRVMVVDETVVGGVERRISRSQSESESESVGLSPNTDHGQWKHNVHRGATAHGVQLPDQYQELAVKTAAALDINYLGVDILVTDQRAVVSETNARPTIDDTEKYDADFWDQLAALIRQTARK</sequence>
<feature type="domain" description="ATP-grasp" evidence="3">
    <location>
        <begin position="88"/>
        <end position="299"/>
    </location>
</feature>
<evidence type="ECO:0000259" key="3">
    <source>
        <dbReference type="PROSITE" id="PS50975"/>
    </source>
</evidence>
<dbReference type="InterPro" id="IPR013651">
    <property type="entry name" value="ATP-grasp_RimK-type"/>
</dbReference>
<dbReference type="HOGENOM" id="CLU_982143_0_0_2"/>
<evidence type="ECO:0000256" key="1">
    <source>
        <dbReference type="PROSITE-ProRule" id="PRU00409"/>
    </source>
</evidence>
<dbReference type="Gene3D" id="3.30.470.20">
    <property type="entry name" value="ATP-grasp fold, B domain"/>
    <property type="match status" value="1"/>
</dbReference>